<protein>
    <submittedName>
        <fullName evidence="1">Uncharacterized protein</fullName>
    </submittedName>
</protein>
<accession>A0A382LCL0</accession>
<dbReference type="AlphaFoldDB" id="A0A382LCL0"/>
<sequence>MKIFSHLRGFDAKLMQVFMAGVGRI</sequence>
<proteinExistence type="predicted"/>
<organism evidence="1">
    <name type="scientific">marine metagenome</name>
    <dbReference type="NCBI Taxonomy" id="408172"/>
    <lineage>
        <taxon>unclassified sequences</taxon>
        <taxon>metagenomes</taxon>
        <taxon>ecological metagenomes</taxon>
    </lineage>
</organism>
<reference evidence="1" key="1">
    <citation type="submission" date="2018-05" db="EMBL/GenBank/DDBJ databases">
        <authorList>
            <person name="Lanie J.A."/>
            <person name="Ng W.-L."/>
            <person name="Kazmierczak K.M."/>
            <person name="Andrzejewski T.M."/>
            <person name="Davidsen T.M."/>
            <person name="Wayne K.J."/>
            <person name="Tettelin H."/>
            <person name="Glass J.I."/>
            <person name="Rusch D."/>
            <person name="Podicherti R."/>
            <person name="Tsui H.-C.T."/>
            <person name="Winkler M.E."/>
        </authorList>
    </citation>
    <scope>NUCLEOTIDE SEQUENCE</scope>
</reference>
<evidence type="ECO:0000313" key="1">
    <source>
        <dbReference type="EMBL" id="SVC32847.1"/>
    </source>
</evidence>
<gene>
    <name evidence="1" type="ORF">METZ01_LOCUS285701</name>
</gene>
<name>A0A382LCL0_9ZZZZ</name>
<dbReference type="EMBL" id="UINC01085368">
    <property type="protein sequence ID" value="SVC32847.1"/>
    <property type="molecule type" value="Genomic_DNA"/>
</dbReference>